<reference evidence="2 3" key="1">
    <citation type="submission" date="2015-01" db="EMBL/GenBank/DDBJ databases">
        <title>The Genome Sequence of Rhinocladiella mackenzie CBS 650.93.</title>
        <authorList>
            <consortium name="The Broad Institute Genomics Platform"/>
            <person name="Cuomo C."/>
            <person name="de Hoog S."/>
            <person name="Gorbushina A."/>
            <person name="Stielow B."/>
            <person name="Teixiera M."/>
            <person name="Abouelleil A."/>
            <person name="Chapman S.B."/>
            <person name="Priest M."/>
            <person name="Young S.K."/>
            <person name="Wortman J."/>
            <person name="Nusbaum C."/>
            <person name="Birren B."/>
        </authorList>
    </citation>
    <scope>NUCLEOTIDE SEQUENCE [LARGE SCALE GENOMIC DNA]</scope>
    <source>
        <strain evidence="2 3">CBS 650.93</strain>
    </source>
</reference>
<feature type="chain" id="PRO_5002245501" description="Secreted protein" evidence="1">
    <location>
        <begin position="26"/>
        <end position="1014"/>
    </location>
</feature>
<proteinExistence type="predicted"/>
<dbReference type="Pfam" id="PF17132">
    <property type="entry name" value="Glyco_hydro_106"/>
    <property type="match status" value="1"/>
</dbReference>
<dbReference type="PANTHER" id="PTHR36848">
    <property type="entry name" value="DNA-BINDING PROTEIN (PUTATIVE SECRETED PROTEIN)-RELATED"/>
    <property type="match status" value="1"/>
</dbReference>
<evidence type="ECO:0000313" key="2">
    <source>
        <dbReference type="EMBL" id="KIX10705.1"/>
    </source>
</evidence>
<sequence length="1014" mass="110866">MHLSQPWTAFVALTALLHLHINVKASPSADFKDPPNEYRPKFRYWFPDASVPISVVQNDIANLSAVGAGGLEFLPFYLYGLTSGSPPTDWSIYGYGTPAYAKAFKGALQSAKDNNLVFDFAVGASQGQGAPAAPGSRGLAVQLLAGNVSIAGGEAFNGPVPPPKEIPATLASGLGFQHALEQFGTPNLTAVIAFEIDQGMLLMLPAYVVNEESVVDLTESVVGGNLSFMPPNNNATWRIFSFWEAYTNQRSCAGGVNATNTVSNGSWVVDHFSSTGAQVTTDFLDHQILSYPGVEELLKDVGNYAWEDSMEMMATLWWTPGFLGRFERSRGYRLTKYLPLLYVAGNQWGQLFPSYLETYIYGNYTSDGISVHNLDYRTVLNEGYQEYIEHFKQWAHSNDIKYSDQPAYNLPLQMLSDIPLLDAPETESLGFGDLVDSYRQFSGPAHLHGNNVVSSELGAVLTPSYSQTVPDLLYHIKRSWAGGITQIVIHGGAYTGNYPNTTWPGYQAFGFRYTENWSGLQPCWQHLSDTLDYVGRTQYVLQQGIPKIDLAFYLYESPYTPATQFQSDALQKLGYTYDYLGPDNLLDSKAVVKNQVLAADGPGYKALIFSNQTVISTAAAAQVLKFAEAGFPIFFIGAPPNQTLGASAQAQAHTQILIEQILAKTGNVHRLDSARDLANALSSIGIAPRAQLSCSSNPVYTVWRSDPAAKKEYLFIYNDQSVATTCTANLTVATSKTPYILDAWTGTQEPLLSYQRASNNTIYMDLDLKANETRIISFTQDRSYNNSIVRKSVNVKWMRSVDSTHIALVLAGPANVTSSTGKVSSFNPALPSATSLRTWDLTIQDWHGPSSPEDFYSVRTEITTSHLSNISLVPWSSLGHQYASTSGVGIYTTTFATPESNSSSSLGAFLSFPPVQHTLRASLNGHKLPPVDPTNPVVNIGPYLAKADGKRVNTLEVKITTTLFNKVKAEANTHMFVGSPISEAQPLYATTPNQEYGLLGPVEVEWTTIVEMVL</sequence>
<dbReference type="OrthoDB" id="2588159at2759"/>
<dbReference type="VEuPathDB" id="FungiDB:Z518_01789"/>
<dbReference type="RefSeq" id="XP_013277841.1">
    <property type="nucleotide sequence ID" value="XM_013422387.1"/>
</dbReference>
<dbReference type="PANTHER" id="PTHR36848:SF2">
    <property type="entry name" value="SECRETED PROTEIN"/>
    <property type="match status" value="1"/>
</dbReference>
<dbReference type="SUPFAM" id="SSF49785">
    <property type="entry name" value="Galactose-binding domain-like"/>
    <property type="match status" value="1"/>
</dbReference>
<gene>
    <name evidence="2" type="ORF">Z518_01789</name>
</gene>
<dbReference type="HOGENOM" id="CLU_003772_0_0_1"/>
<evidence type="ECO:0000256" key="1">
    <source>
        <dbReference type="SAM" id="SignalP"/>
    </source>
</evidence>
<name>A0A0D2JMJ8_9EURO</name>
<evidence type="ECO:0000313" key="3">
    <source>
        <dbReference type="Proteomes" id="UP000053617"/>
    </source>
</evidence>
<dbReference type="AlphaFoldDB" id="A0A0D2JMJ8"/>
<dbReference type="InterPro" id="IPR053161">
    <property type="entry name" value="Ulvan_degrading_GH"/>
</dbReference>
<dbReference type="GeneID" id="25289860"/>
<keyword evidence="3" id="KW-1185">Reference proteome</keyword>
<keyword evidence="1" id="KW-0732">Signal</keyword>
<dbReference type="EMBL" id="KN847475">
    <property type="protein sequence ID" value="KIX10705.1"/>
    <property type="molecule type" value="Genomic_DNA"/>
</dbReference>
<organism evidence="2 3">
    <name type="scientific">Rhinocladiella mackenziei CBS 650.93</name>
    <dbReference type="NCBI Taxonomy" id="1442369"/>
    <lineage>
        <taxon>Eukaryota</taxon>
        <taxon>Fungi</taxon>
        <taxon>Dikarya</taxon>
        <taxon>Ascomycota</taxon>
        <taxon>Pezizomycotina</taxon>
        <taxon>Eurotiomycetes</taxon>
        <taxon>Chaetothyriomycetidae</taxon>
        <taxon>Chaetothyriales</taxon>
        <taxon>Herpotrichiellaceae</taxon>
        <taxon>Rhinocladiella</taxon>
    </lineage>
</organism>
<dbReference type="STRING" id="1442369.A0A0D2JMJ8"/>
<protein>
    <recommendedName>
        <fullName evidence="4">Secreted protein</fullName>
    </recommendedName>
</protein>
<feature type="signal peptide" evidence="1">
    <location>
        <begin position="1"/>
        <end position="25"/>
    </location>
</feature>
<dbReference type="InterPro" id="IPR008979">
    <property type="entry name" value="Galactose-bd-like_sf"/>
</dbReference>
<evidence type="ECO:0008006" key="4">
    <source>
        <dbReference type="Google" id="ProtNLM"/>
    </source>
</evidence>
<accession>A0A0D2JMJ8</accession>
<dbReference type="Proteomes" id="UP000053617">
    <property type="component" value="Unassembled WGS sequence"/>
</dbReference>